<dbReference type="InterPro" id="IPR020603">
    <property type="entry name" value="MraZ_dom"/>
</dbReference>
<evidence type="ECO:0000256" key="7">
    <source>
        <dbReference type="HAMAP-Rule" id="MF_01008"/>
    </source>
</evidence>
<comment type="caution">
    <text evidence="9">The sequence shown here is derived from an EMBL/GenBank/DDBJ whole genome shotgun (WGS) entry which is preliminary data.</text>
</comment>
<dbReference type="GO" id="GO:0009295">
    <property type="term" value="C:nucleoid"/>
    <property type="evidence" value="ECO:0007669"/>
    <property type="project" value="UniProtKB-SubCell"/>
</dbReference>
<feature type="domain" description="SpoVT-AbrB" evidence="8">
    <location>
        <begin position="5"/>
        <end position="52"/>
    </location>
</feature>
<evidence type="ECO:0000256" key="2">
    <source>
        <dbReference type="ARBA" id="ARBA00022490"/>
    </source>
</evidence>
<dbReference type="InterPro" id="IPR035642">
    <property type="entry name" value="MraZ_N"/>
</dbReference>
<evidence type="ECO:0000256" key="6">
    <source>
        <dbReference type="ARBA" id="ARBA00023163"/>
    </source>
</evidence>
<accession>A0A0W0XWX9</accession>
<feature type="domain" description="SpoVT-AbrB" evidence="8">
    <location>
        <begin position="81"/>
        <end position="124"/>
    </location>
</feature>
<dbReference type="STRING" id="45073.Lqui_1957"/>
<dbReference type="GO" id="GO:0000976">
    <property type="term" value="F:transcription cis-regulatory region binding"/>
    <property type="evidence" value="ECO:0007669"/>
    <property type="project" value="TreeGrafter"/>
</dbReference>
<evidence type="ECO:0000256" key="5">
    <source>
        <dbReference type="ARBA" id="ARBA00023125"/>
    </source>
</evidence>
<keyword evidence="10" id="KW-1185">Reference proteome</keyword>
<dbReference type="InterPro" id="IPR003444">
    <property type="entry name" value="MraZ"/>
</dbReference>
<dbReference type="Pfam" id="PF02381">
    <property type="entry name" value="MraZ"/>
    <property type="match status" value="2"/>
</dbReference>
<dbReference type="PROSITE" id="PS51740">
    <property type="entry name" value="SPOVT_ABRB"/>
    <property type="match status" value="2"/>
</dbReference>
<dbReference type="NCBIfam" id="TIGR00242">
    <property type="entry name" value="division/cell wall cluster transcriptional repressor MraZ"/>
    <property type="match status" value="1"/>
</dbReference>
<organism evidence="9 10">
    <name type="scientific">Legionella quinlivanii</name>
    <dbReference type="NCBI Taxonomy" id="45073"/>
    <lineage>
        <taxon>Bacteria</taxon>
        <taxon>Pseudomonadati</taxon>
        <taxon>Pseudomonadota</taxon>
        <taxon>Gammaproteobacteria</taxon>
        <taxon>Legionellales</taxon>
        <taxon>Legionellaceae</taxon>
        <taxon>Legionella</taxon>
    </lineage>
</organism>
<dbReference type="Proteomes" id="UP000054618">
    <property type="component" value="Unassembled WGS sequence"/>
</dbReference>
<keyword evidence="4 7" id="KW-0805">Transcription regulation</keyword>
<evidence type="ECO:0000313" key="9">
    <source>
        <dbReference type="EMBL" id="KTD49125.1"/>
    </source>
</evidence>
<dbReference type="PANTHER" id="PTHR34701">
    <property type="entry name" value="TRANSCRIPTIONAL REGULATOR MRAZ"/>
    <property type="match status" value="1"/>
</dbReference>
<dbReference type="HAMAP" id="MF_01008">
    <property type="entry name" value="MraZ"/>
    <property type="match status" value="1"/>
</dbReference>
<comment type="subunit">
    <text evidence="7">Forms oligomers.</text>
</comment>
<evidence type="ECO:0000259" key="8">
    <source>
        <dbReference type="PROSITE" id="PS51740"/>
    </source>
</evidence>
<dbReference type="InterPro" id="IPR007159">
    <property type="entry name" value="SpoVT-AbrB_dom"/>
</dbReference>
<reference evidence="9 10" key="1">
    <citation type="submission" date="2015-11" db="EMBL/GenBank/DDBJ databases">
        <title>Genomic analysis of 38 Legionella species identifies large and diverse effector repertoires.</title>
        <authorList>
            <person name="Burstein D."/>
            <person name="Amaro F."/>
            <person name="Zusman T."/>
            <person name="Lifshitz Z."/>
            <person name="Cohen O."/>
            <person name="Gilbert J.A."/>
            <person name="Pupko T."/>
            <person name="Shuman H.A."/>
            <person name="Segal G."/>
        </authorList>
    </citation>
    <scope>NUCLEOTIDE SEQUENCE [LARGE SCALE GENOMIC DNA]</scope>
    <source>
        <strain evidence="9 10">CDC#1442-AUS-E</strain>
    </source>
</reference>
<evidence type="ECO:0000256" key="1">
    <source>
        <dbReference type="ARBA" id="ARBA00013860"/>
    </source>
</evidence>
<dbReference type="SUPFAM" id="SSF89447">
    <property type="entry name" value="AbrB/MazE/MraZ-like"/>
    <property type="match status" value="1"/>
</dbReference>
<keyword evidence="6 7" id="KW-0804">Transcription</keyword>
<dbReference type="InterPro" id="IPR035644">
    <property type="entry name" value="MraZ_C"/>
</dbReference>
<dbReference type="Gene3D" id="3.40.1550.20">
    <property type="entry name" value="Transcriptional regulator MraZ domain"/>
    <property type="match status" value="1"/>
</dbReference>
<comment type="similarity">
    <text evidence="7">Belongs to the MraZ family.</text>
</comment>
<evidence type="ECO:0000256" key="3">
    <source>
        <dbReference type="ARBA" id="ARBA00022737"/>
    </source>
</evidence>
<dbReference type="CDD" id="cd16321">
    <property type="entry name" value="MraZ_C"/>
    <property type="match status" value="1"/>
</dbReference>
<name>A0A0W0XWX9_9GAMM</name>
<proteinExistence type="inferred from homology"/>
<dbReference type="PATRIC" id="fig|45073.5.peg.2063"/>
<dbReference type="InterPro" id="IPR038619">
    <property type="entry name" value="MraZ_sf"/>
</dbReference>
<dbReference type="PANTHER" id="PTHR34701:SF1">
    <property type="entry name" value="TRANSCRIPTIONAL REGULATOR MRAZ"/>
    <property type="match status" value="1"/>
</dbReference>
<sequence>MFRGITSLTIDAKGRIAVPTRYREALDNAGNASLVITIDTEETCLLLYPAAQWQVIEDKLQSLPSFNAAARRIQRLLIGHATDVEVDNNGRLLLPSLLREYAGLEKHAVMIGQGNKFEIWNDKTWEEKRESWLAEEASQHDVLPDEMKTFSL</sequence>
<dbReference type="OrthoDB" id="9807753at2"/>
<dbReference type="GO" id="GO:0003700">
    <property type="term" value="F:DNA-binding transcription factor activity"/>
    <property type="evidence" value="ECO:0007669"/>
    <property type="project" value="UniProtKB-UniRule"/>
</dbReference>
<dbReference type="EMBL" id="LNYS01000011">
    <property type="protein sequence ID" value="KTD49125.1"/>
    <property type="molecule type" value="Genomic_DNA"/>
</dbReference>
<dbReference type="CDD" id="cd16320">
    <property type="entry name" value="MraZ_N"/>
    <property type="match status" value="1"/>
</dbReference>
<evidence type="ECO:0000313" key="10">
    <source>
        <dbReference type="Proteomes" id="UP000054618"/>
    </source>
</evidence>
<keyword evidence="2 7" id="KW-0963">Cytoplasm</keyword>
<dbReference type="RefSeq" id="WP_058508060.1">
    <property type="nucleotide sequence ID" value="NZ_CAAAIK010000028.1"/>
</dbReference>
<protein>
    <recommendedName>
        <fullName evidence="1 7">Transcriptional regulator MraZ</fullName>
    </recommendedName>
</protein>
<evidence type="ECO:0000256" key="4">
    <source>
        <dbReference type="ARBA" id="ARBA00023015"/>
    </source>
</evidence>
<dbReference type="GO" id="GO:2000143">
    <property type="term" value="P:negative regulation of DNA-templated transcription initiation"/>
    <property type="evidence" value="ECO:0007669"/>
    <property type="project" value="TreeGrafter"/>
</dbReference>
<dbReference type="AlphaFoldDB" id="A0A0W0XWX9"/>
<dbReference type="InterPro" id="IPR037914">
    <property type="entry name" value="SpoVT-AbrB_sf"/>
</dbReference>
<dbReference type="GO" id="GO:0005737">
    <property type="term" value="C:cytoplasm"/>
    <property type="evidence" value="ECO:0007669"/>
    <property type="project" value="UniProtKB-UniRule"/>
</dbReference>
<gene>
    <name evidence="7" type="primary">mraZ</name>
    <name evidence="9" type="ORF">Lqui_1957</name>
</gene>
<comment type="subcellular location">
    <subcellularLocation>
        <location evidence="7">Cytoplasm</location>
        <location evidence="7">Nucleoid</location>
    </subcellularLocation>
</comment>
<keyword evidence="3" id="KW-0677">Repeat</keyword>
<keyword evidence="5 7" id="KW-0238">DNA-binding</keyword>